<accession>A0A939K6G6</accession>
<dbReference type="SUPFAM" id="SSF53448">
    <property type="entry name" value="Nucleotide-diphospho-sugar transferases"/>
    <property type="match status" value="1"/>
</dbReference>
<protein>
    <submittedName>
        <fullName evidence="1">Glycosyltransferase</fullName>
    </submittedName>
</protein>
<sequence length="311" mass="36005">MNNSTELAPIVLFAYKRPAELAQTVSALRANYLAPESELYVFVDGPKHPFDLPKVEAVHRVADSIGGFRAVHRFYAGRNMGLAKSIIAGVSQVMAEHGRAIVLEDDLLTTRNFLDYMNQALRQYRENQQVFSISGYTFPFDQPANYDADGYVYPRTGSWGWASWADRWTSIDWELTDYDNFMADRNRCELFDFYGSDRLRMLRRWQAGLIDSWAIRWCYAQAKVNGVTLYPTVSKVDNIGFSQESTNTHGYNRYRTILDAGVSRTFNLPQNSVVPDYYLNQMRWKFSLTVRAVNRLFTHAQKAQRWFTQKN</sequence>
<evidence type="ECO:0000313" key="1">
    <source>
        <dbReference type="EMBL" id="MBO0938813.1"/>
    </source>
</evidence>
<name>A0A939K6G6_9BACT</name>
<reference evidence="1" key="1">
    <citation type="submission" date="2021-03" db="EMBL/GenBank/DDBJ databases">
        <title>Fibrella sp. HMF5335 genome sequencing and assembly.</title>
        <authorList>
            <person name="Kang H."/>
            <person name="Kim H."/>
            <person name="Bae S."/>
            <person name="Joh K."/>
        </authorList>
    </citation>
    <scope>NUCLEOTIDE SEQUENCE</scope>
    <source>
        <strain evidence="1">HMF5335</strain>
    </source>
</reference>
<dbReference type="EMBL" id="JAFMYV010000011">
    <property type="protein sequence ID" value="MBO0938813.1"/>
    <property type="molecule type" value="Genomic_DNA"/>
</dbReference>
<keyword evidence="2" id="KW-1185">Reference proteome</keyword>
<dbReference type="RefSeq" id="WP_207366352.1">
    <property type="nucleotide sequence ID" value="NZ_JAFMYV010000011.1"/>
</dbReference>
<organism evidence="1 2">
    <name type="scientific">Fibrella rubiginis</name>
    <dbReference type="NCBI Taxonomy" id="2817060"/>
    <lineage>
        <taxon>Bacteria</taxon>
        <taxon>Pseudomonadati</taxon>
        <taxon>Bacteroidota</taxon>
        <taxon>Cytophagia</taxon>
        <taxon>Cytophagales</taxon>
        <taxon>Spirosomataceae</taxon>
        <taxon>Fibrella</taxon>
    </lineage>
</organism>
<dbReference type="Proteomes" id="UP000664034">
    <property type="component" value="Unassembled WGS sequence"/>
</dbReference>
<proteinExistence type="predicted"/>
<dbReference type="Gene3D" id="3.90.550.10">
    <property type="entry name" value="Spore Coat Polysaccharide Biosynthesis Protein SpsA, Chain A"/>
    <property type="match status" value="1"/>
</dbReference>
<evidence type="ECO:0000313" key="2">
    <source>
        <dbReference type="Proteomes" id="UP000664034"/>
    </source>
</evidence>
<dbReference type="InterPro" id="IPR029044">
    <property type="entry name" value="Nucleotide-diphossugar_trans"/>
</dbReference>
<gene>
    <name evidence="1" type="ORF">J2I47_19835</name>
</gene>
<dbReference type="AlphaFoldDB" id="A0A939K6G6"/>
<comment type="caution">
    <text evidence="1">The sequence shown here is derived from an EMBL/GenBank/DDBJ whole genome shotgun (WGS) entry which is preliminary data.</text>
</comment>